<evidence type="ECO:0000313" key="7">
    <source>
        <dbReference type="EMBL" id="PVY44613.1"/>
    </source>
</evidence>
<proteinExistence type="predicted"/>
<keyword evidence="1" id="KW-0963">Cytoplasm</keyword>
<dbReference type="RefSeq" id="WP_116883243.1">
    <property type="nucleotide sequence ID" value="NZ_CABMMC010000016.1"/>
</dbReference>
<comment type="caution">
    <text evidence="7">The sequence shown here is derived from an EMBL/GenBank/DDBJ whole genome shotgun (WGS) entry which is preliminary data.</text>
</comment>
<dbReference type="PANTHER" id="PTHR46796:SF13">
    <property type="entry name" value="HTH-TYPE TRANSCRIPTIONAL ACTIVATOR RHAS"/>
    <property type="match status" value="1"/>
</dbReference>
<dbReference type="Pfam" id="PF02311">
    <property type="entry name" value="AraC_binding"/>
    <property type="match status" value="1"/>
</dbReference>
<evidence type="ECO:0000256" key="5">
    <source>
        <dbReference type="ARBA" id="ARBA00023163"/>
    </source>
</evidence>
<dbReference type="OrthoDB" id="9778008at2"/>
<evidence type="ECO:0000256" key="2">
    <source>
        <dbReference type="ARBA" id="ARBA00023015"/>
    </source>
</evidence>
<dbReference type="SUPFAM" id="SSF51215">
    <property type="entry name" value="Regulatory protein AraC"/>
    <property type="match status" value="1"/>
</dbReference>
<dbReference type="GO" id="GO:0043565">
    <property type="term" value="F:sequence-specific DNA binding"/>
    <property type="evidence" value="ECO:0007669"/>
    <property type="project" value="InterPro"/>
</dbReference>
<keyword evidence="5" id="KW-0804">Transcription</keyword>
<evidence type="ECO:0000256" key="3">
    <source>
        <dbReference type="ARBA" id="ARBA00023125"/>
    </source>
</evidence>
<keyword evidence="8" id="KW-1185">Reference proteome</keyword>
<dbReference type="PROSITE" id="PS01124">
    <property type="entry name" value="HTH_ARAC_FAMILY_2"/>
    <property type="match status" value="1"/>
</dbReference>
<dbReference type="InterPro" id="IPR003313">
    <property type="entry name" value="AraC-bd"/>
</dbReference>
<name>A0A2U1B7F7_9BACT</name>
<evidence type="ECO:0000313" key="8">
    <source>
        <dbReference type="Proteomes" id="UP000245959"/>
    </source>
</evidence>
<dbReference type="PANTHER" id="PTHR46796">
    <property type="entry name" value="HTH-TYPE TRANSCRIPTIONAL ACTIVATOR RHAS-RELATED"/>
    <property type="match status" value="1"/>
</dbReference>
<dbReference type="InterPro" id="IPR037923">
    <property type="entry name" value="HTH-like"/>
</dbReference>
<organism evidence="7 8">
    <name type="scientific">Victivallis vadensis</name>
    <dbReference type="NCBI Taxonomy" id="172901"/>
    <lineage>
        <taxon>Bacteria</taxon>
        <taxon>Pseudomonadati</taxon>
        <taxon>Lentisphaerota</taxon>
        <taxon>Lentisphaeria</taxon>
        <taxon>Victivallales</taxon>
        <taxon>Victivallaceae</taxon>
        <taxon>Victivallis</taxon>
    </lineage>
</organism>
<dbReference type="GO" id="GO:0003700">
    <property type="term" value="F:DNA-binding transcription factor activity"/>
    <property type="evidence" value="ECO:0007669"/>
    <property type="project" value="InterPro"/>
</dbReference>
<dbReference type="Proteomes" id="UP000245959">
    <property type="component" value="Unassembled WGS sequence"/>
</dbReference>
<dbReference type="InterPro" id="IPR018062">
    <property type="entry name" value="HTH_AraC-typ_CS"/>
</dbReference>
<keyword evidence="2" id="KW-0805">Transcription regulation</keyword>
<sequence length="274" mass="31657">MDNFSSLPLILYAGNYNGRNYGKYNGKLHFHDGMELVFIKCGSCINRTPEGEYPSRAGDLLVIPPQLKHQQVDQEYVETFFVVFETTGIRARQPMHVVTADGDPLVGCWMEQILMLYRKRRLKECNFLLAALLQHLTHAENNLEEVADYPERFRLALDYLAAYPGETVAIGEVARKFSYSTTHFNALFHRYFGKSPSAYREQLRMSLARKLLLNTHEGIAEIGQLCGFPTAHYFGKVFRRTHGISPREYRSHRTFYWAKIDEDAAAYRLTPWDS</sequence>
<reference evidence="7 8" key="1">
    <citation type="submission" date="2018-04" db="EMBL/GenBank/DDBJ databases">
        <title>Genomic Encyclopedia of Type Strains, Phase IV (KMG-IV): sequencing the most valuable type-strain genomes for metagenomic binning, comparative biology and taxonomic classification.</title>
        <authorList>
            <person name="Goeker M."/>
        </authorList>
    </citation>
    <scope>NUCLEOTIDE SEQUENCE [LARGE SCALE GENOMIC DNA]</scope>
    <source>
        <strain evidence="7 8">DSM 14823</strain>
    </source>
</reference>
<dbReference type="InterPro" id="IPR050204">
    <property type="entry name" value="AraC_XylS_family_regulators"/>
</dbReference>
<dbReference type="SMART" id="SM00342">
    <property type="entry name" value="HTH_ARAC"/>
    <property type="match status" value="1"/>
</dbReference>
<accession>A0A2U1B7F7</accession>
<keyword evidence="4" id="KW-0010">Activator</keyword>
<dbReference type="EMBL" id="QEKH01000006">
    <property type="protein sequence ID" value="PVY44613.1"/>
    <property type="molecule type" value="Genomic_DNA"/>
</dbReference>
<dbReference type="InterPro" id="IPR014710">
    <property type="entry name" value="RmlC-like_jellyroll"/>
</dbReference>
<dbReference type="InterPro" id="IPR009057">
    <property type="entry name" value="Homeodomain-like_sf"/>
</dbReference>
<evidence type="ECO:0000259" key="6">
    <source>
        <dbReference type="PROSITE" id="PS01124"/>
    </source>
</evidence>
<evidence type="ECO:0000256" key="1">
    <source>
        <dbReference type="ARBA" id="ARBA00022490"/>
    </source>
</evidence>
<gene>
    <name evidence="7" type="ORF">C8D82_106131</name>
</gene>
<dbReference type="PRINTS" id="PR00032">
    <property type="entry name" value="HTHARAC"/>
</dbReference>
<dbReference type="Pfam" id="PF12833">
    <property type="entry name" value="HTH_18"/>
    <property type="match status" value="1"/>
</dbReference>
<dbReference type="Gene3D" id="1.10.10.60">
    <property type="entry name" value="Homeodomain-like"/>
    <property type="match status" value="2"/>
</dbReference>
<dbReference type="InterPro" id="IPR018060">
    <property type="entry name" value="HTH_AraC"/>
</dbReference>
<dbReference type="SUPFAM" id="SSF46689">
    <property type="entry name" value="Homeodomain-like"/>
    <property type="match status" value="2"/>
</dbReference>
<protein>
    <submittedName>
        <fullName evidence="7">AraC-like DNA-binding protein</fullName>
    </submittedName>
</protein>
<keyword evidence="3 7" id="KW-0238">DNA-binding</keyword>
<dbReference type="AlphaFoldDB" id="A0A2U1B7F7"/>
<dbReference type="PROSITE" id="PS00041">
    <property type="entry name" value="HTH_ARAC_FAMILY_1"/>
    <property type="match status" value="1"/>
</dbReference>
<dbReference type="InterPro" id="IPR020449">
    <property type="entry name" value="Tscrpt_reg_AraC-type_HTH"/>
</dbReference>
<evidence type="ECO:0000256" key="4">
    <source>
        <dbReference type="ARBA" id="ARBA00023159"/>
    </source>
</evidence>
<dbReference type="Gene3D" id="2.60.120.10">
    <property type="entry name" value="Jelly Rolls"/>
    <property type="match status" value="1"/>
</dbReference>
<dbReference type="GeneID" id="78294562"/>
<feature type="domain" description="HTH araC/xylS-type" evidence="6">
    <location>
        <begin position="154"/>
        <end position="252"/>
    </location>
</feature>